<reference evidence="2 3" key="1">
    <citation type="submission" date="2014-05" db="EMBL/GenBank/DDBJ databases">
        <title>A single-stranded positive-sense RNA((+)ssRNA) mycovirus from Penicillium roqueforti.</title>
        <authorList>
            <person name="Medina E."/>
            <person name="Gil-Duran C."/>
            <person name="Chavez R."/>
        </authorList>
    </citation>
    <scope>NUCLEOTIDE SEQUENCE [LARGE SCALE GENOMIC DNA]</scope>
    <source>
        <strain evidence="2 3">PRG42-7</strain>
    </source>
</reference>
<evidence type="ECO:0000256" key="1">
    <source>
        <dbReference type="SAM" id="Coils"/>
    </source>
</evidence>
<dbReference type="Proteomes" id="UP000204203">
    <property type="component" value="Segment"/>
</dbReference>
<dbReference type="GeneID" id="22047047"/>
<organism evidence="2 3">
    <name type="scientific">Penicillium roqueforti ssRNA mycovirus 1</name>
    <dbReference type="NCBI Taxonomy" id="1532180"/>
    <lineage>
        <taxon>Viruses</taxon>
        <taxon>Riboviria</taxon>
        <taxon>Orthornavirae</taxon>
        <taxon>Pisuviricota</taxon>
        <taxon>Duplopiviricetes</taxon>
        <taxon>Durnavirales</taxon>
        <taxon>Fusariviridae</taxon>
        <taxon>Alphafusarivirus</taxon>
        <taxon>Alphafusarivirus roqueforti</taxon>
    </lineage>
</organism>
<protein>
    <submittedName>
        <fullName evidence="2">ORF2</fullName>
    </submittedName>
</protein>
<keyword evidence="1" id="KW-0175">Coiled coil</keyword>
<name>A0A076KWJ4_9VIRU</name>
<sequence>MTSVNTFNTAETTGALLGEQIKAIRRYRMENQGFKGFWVQAEKLDALESGLEKLISGEEKTSLGMSALSSLNEELQELRRENASRKTILEASKFNEAKLKGDLEQMKRSADAMRELSQKEKADIGQTINELKEELSSARKSLAASRQANRESVKEATADKGALQADLKLKADEVTRLNNLLADLNGQVKSKTKAVNDAYAQVESLKARIEAESSLQKRASGMSYSDALKQPAPELKPLDPIPEPERYVLKKALKSDVKAKLEEYAALKREAIRERAHKLMEIANSTDPKNFVGYKAYASVLFSKIKDTPVGRRMSFEPAIDDLWESMAFTSGKPLRAVKAQYNELFNTPVEEQEKEKASSAGSETWWQSTKFDFWWYNATSRSWYKEQKERLVGKKAQASSWFGRLKLRAESLRLYIVSFWHWGSSVVKTD</sequence>
<keyword evidence="3" id="KW-1185">Reference proteome</keyword>
<dbReference type="KEGG" id="vg:22047047"/>
<evidence type="ECO:0000313" key="3">
    <source>
        <dbReference type="Proteomes" id="UP000204203"/>
    </source>
</evidence>
<accession>A0A076KWJ4</accession>
<dbReference type="EMBL" id="KJ817266">
    <property type="protein sequence ID" value="AII99896.1"/>
    <property type="molecule type" value="Genomic_RNA"/>
</dbReference>
<feature type="coiled-coil region" evidence="1">
    <location>
        <begin position="68"/>
        <end position="148"/>
    </location>
</feature>
<evidence type="ECO:0000313" key="2">
    <source>
        <dbReference type="EMBL" id="AII99896.1"/>
    </source>
</evidence>
<dbReference type="RefSeq" id="YP_009052457.1">
    <property type="nucleotide sequence ID" value="NC_024699.1"/>
</dbReference>
<proteinExistence type="predicted"/>